<dbReference type="Proteomes" id="UP000005239">
    <property type="component" value="Unassembled WGS sequence"/>
</dbReference>
<accession>A0A8R1YIQ1</accession>
<organism evidence="1 2">
    <name type="scientific">Pristionchus pacificus</name>
    <name type="common">Parasitic nematode worm</name>
    <dbReference type="NCBI Taxonomy" id="54126"/>
    <lineage>
        <taxon>Eukaryota</taxon>
        <taxon>Metazoa</taxon>
        <taxon>Ecdysozoa</taxon>
        <taxon>Nematoda</taxon>
        <taxon>Chromadorea</taxon>
        <taxon>Rhabditida</taxon>
        <taxon>Rhabditina</taxon>
        <taxon>Diplogasteromorpha</taxon>
        <taxon>Diplogasteroidea</taxon>
        <taxon>Neodiplogasteridae</taxon>
        <taxon>Pristionchus</taxon>
    </lineage>
</organism>
<sequence length="92" mass="10966">MDGRFVFLFILLTSLEVFSAPPPPPSPPSPPYRIFPVKEEWYYTRSFNLSMSKIMNVKHRKLNYTRYFQKIANERHEEIVKQMGNAKEIKRS</sequence>
<name>A0A2A6BLR6_PRIPA</name>
<keyword evidence="2" id="KW-1185">Reference proteome</keyword>
<dbReference type="EnsemblMetazoa" id="PPA30792.1">
    <property type="protein sequence ID" value="PPA30792.1"/>
    <property type="gene ID" value="WBGene00203658"/>
</dbReference>
<evidence type="ECO:0000313" key="1">
    <source>
        <dbReference type="EnsemblMetazoa" id="PPA30792.1"/>
    </source>
</evidence>
<evidence type="ECO:0000313" key="2">
    <source>
        <dbReference type="Proteomes" id="UP000005239"/>
    </source>
</evidence>
<reference evidence="2" key="1">
    <citation type="journal article" date="2008" name="Nat. Genet.">
        <title>The Pristionchus pacificus genome provides a unique perspective on nematode lifestyle and parasitism.</title>
        <authorList>
            <person name="Dieterich C."/>
            <person name="Clifton S.W."/>
            <person name="Schuster L.N."/>
            <person name="Chinwalla A."/>
            <person name="Delehaunty K."/>
            <person name="Dinkelacker I."/>
            <person name="Fulton L."/>
            <person name="Fulton R."/>
            <person name="Godfrey J."/>
            <person name="Minx P."/>
            <person name="Mitreva M."/>
            <person name="Roeseler W."/>
            <person name="Tian H."/>
            <person name="Witte H."/>
            <person name="Yang S.P."/>
            <person name="Wilson R.K."/>
            <person name="Sommer R.J."/>
        </authorList>
    </citation>
    <scope>NUCLEOTIDE SEQUENCE [LARGE SCALE GENOMIC DNA]</scope>
    <source>
        <strain evidence="2">PS312</strain>
    </source>
</reference>
<proteinExistence type="predicted"/>
<dbReference type="AlphaFoldDB" id="A0A2A6BLR6"/>
<reference evidence="1" key="2">
    <citation type="submission" date="2022-06" db="UniProtKB">
        <authorList>
            <consortium name="EnsemblMetazoa"/>
        </authorList>
    </citation>
    <scope>IDENTIFICATION</scope>
    <source>
        <strain evidence="1">PS312</strain>
    </source>
</reference>
<protein>
    <submittedName>
        <fullName evidence="1">Uncharacterized protein</fullName>
    </submittedName>
</protein>
<gene>
    <name evidence="1" type="primary">WBGene00203658</name>
</gene>
<accession>A0A2A6BLR6</accession>